<proteinExistence type="predicted"/>
<feature type="transmembrane region" description="Helical" evidence="7">
    <location>
        <begin position="347"/>
        <end position="366"/>
    </location>
</feature>
<evidence type="ECO:0000256" key="2">
    <source>
        <dbReference type="ARBA" id="ARBA00022448"/>
    </source>
</evidence>
<dbReference type="SUPFAM" id="SSF103473">
    <property type="entry name" value="MFS general substrate transporter"/>
    <property type="match status" value="1"/>
</dbReference>
<feature type="transmembrane region" description="Helical" evidence="7">
    <location>
        <begin position="21"/>
        <end position="40"/>
    </location>
</feature>
<keyword evidence="4 7" id="KW-0812">Transmembrane</keyword>
<protein>
    <submittedName>
        <fullName evidence="9">MDR family MFS transporter</fullName>
    </submittedName>
</protein>
<keyword evidence="5 7" id="KW-1133">Transmembrane helix</keyword>
<feature type="transmembrane region" description="Helical" evidence="7">
    <location>
        <begin position="91"/>
        <end position="110"/>
    </location>
</feature>
<evidence type="ECO:0000256" key="4">
    <source>
        <dbReference type="ARBA" id="ARBA00022692"/>
    </source>
</evidence>
<evidence type="ECO:0000313" key="10">
    <source>
        <dbReference type="Proteomes" id="UP001500368"/>
    </source>
</evidence>
<reference evidence="10" key="1">
    <citation type="journal article" date="2019" name="Int. J. Syst. Evol. Microbiol.">
        <title>The Global Catalogue of Microorganisms (GCM) 10K type strain sequencing project: providing services to taxonomists for standard genome sequencing and annotation.</title>
        <authorList>
            <consortium name="The Broad Institute Genomics Platform"/>
            <consortium name="The Broad Institute Genome Sequencing Center for Infectious Disease"/>
            <person name="Wu L."/>
            <person name="Ma J."/>
        </authorList>
    </citation>
    <scope>NUCLEOTIDE SEQUENCE [LARGE SCALE GENOMIC DNA]</scope>
    <source>
        <strain evidence="10">JCM 19129</strain>
    </source>
</reference>
<gene>
    <name evidence="9" type="ORF">GCM10025790_12190</name>
</gene>
<evidence type="ECO:0000259" key="8">
    <source>
        <dbReference type="PROSITE" id="PS50850"/>
    </source>
</evidence>
<feature type="transmembrane region" description="Helical" evidence="7">
    <location>
        <begin position="240"/>
        <end position="261"/>
    </location>
</feature>
<keyword evidence="10" id="KW-1185">Reference proteome</keyword>
<feature type="transmembrane region" description="Helical" evidence="7">
    <location>
        <begin position="281"/>
        <end position="302"/>
    </location>
</feature>
<keyword evidence="3" id="KW-1003">Cell membrane</keyword>
<keyword evidence="2" id="KW-0813">Transport</keyword>
<dbReference type="RefSeq" id="WP_345477186.1">
    <property type="nucleotide sequence ID" value="NZ_BAABLW010000007.1"/>
</dbReference>
<evidence type="ECO:0000256" key="5">
    <source>
        <dbReference type="ARBA" id="ARBA00022989"/>
    </source>
</evidence>
<evidence type="ECO:0000256" key="7">
    <source>
        <dbReference type="SAM" id="Phobius"/>
    </source>
</evidence>
<dbReference type="PANTHER" id="PTHR23501:SF197">
    <property type="entry name" value="COMD"/>
    <property type="match status" value="1"/>
</dbReference>
<feature type="transmembrane region" description="Helical" evidence="7">
    <location>
        <begin position="314"/>
        <end position="335"/>
    </location>
</feature>
<dbReference type="EMBL" id="BAABLW010000007">
    <property type="protein sequence ID" value="GAA4918195.1"/>
    <property type="molecule type" value="Genomic_DNA"/>
</dbReference>
<feature type="transmembrane region" description="Helical" evidence="7">
    <location>
        <begin position="179"/>
        <end position="202"/>
    </location>
</feature>
<organism evidence="9 10">
    <name type="scientific">Nesterenkonia rhizosphaerae</name>
    <dbReference type="NCBI Taxonomy" id="1348272"/>
    <lineage>
        <taxon>Bacteria</taxon>
        <taxon>Bacillati</taxon>
        <taxon>Actinomycetota</taxon>
        <taxon>Actinomycetes</taxon>
        <taxon>Micrococcales</taxon>
        <taxon>Micrococcaceae</taxon>
        <taxon>Nesterenkonia</taxon>
    </lineage>
</organism>
<dbReference type="PROSITE" id="PS50850">
    <property type="entry name" value="MFS"/>
    <property type="match status" value="1"/>
</dbReference>
<feature type="transmembrane region" description="Helical" evidence="7">
    <location>
        <begin position="214"/>
        <end position="234"/>
    </location>
</feature>
<dbReference type="CDD" id="cd17502">
    <property type="entry name" value="MFS_Azr1_MDR_like"/>
    <property type="match status" value="1"/>
</dbReference>
<evidence type="ECO:0000256" key="3">
    <source>
        <dbReference type="ARBA" id="ARBA00022475"/>
    </source>
</evidence>
<dbReference type="InterPro" id="IPR036259">
    <property type="entry name" value="MFS_trans_sf"/>
</dbReference>
<dbReference type="NCBIfam" id="TIGR00711">
    <property type="entry name" value="efflux_EmrB"/>
    <property type="match status" value="1"/>
</dbReference>
<dbReference type="Pfam" id="PF07690">
    <property type="entry name" value="MFS_1"/>
    <property type="match status" value="1"/>
</dbReference>
<sequence>MSTPDSPHSPSPAAENPGPNAHLGLIFSALILTMLMASLGQTVLATALPTIVGELDGVQHMAWVITAFILASTIMMPVYGKLGDMFGRKPLFLVAIVLFVIGSGAGGAAQSMGELVAARVVQGLGGGGLMILSQATIADVVPARERGRYMGVMGGVFAFSSVAGPLLGGWLTDGPGWRWTLWMNVPLGLLSLVGVAVLLKLPARQKQERRRIDIAGMALLGVATSAIVLVATWGGAEYEWTSPLILGLAAAAVVTSLLFIWVQSRAKEPVMPLLLFRNRNFVLTMIAGLITGVAMFGAMGYMPTYLQMVTGYSPAQAGLLMIPMMGTLLVASVIVGRRVSITGRYKAVMVTGTVITALGLGLLSTLSADSPIVLECLYLAVLGLGLGCSMQLLTLVAQNSFPLRLVGTATAGQNYFRQVGATLGSAVVGSLFATRLRELLTERIPEAAGDVGANSLTPQLVNALDEPLHSVVVGSYNEALIPLFLWMVPLALLSTVLLLFVEEKPLATTLDD</sequence>
<evidence type="ECO:0000256" key="6">
    <source>
        <dbReference type="ARBA" id="ARBA00023136"/>
    </source>
</evidence>
<dbReference type="InterPro" id="IPR011701">
    <property type="entry name" value="MFS"/>
</dbReference>
<feature type="transmembrane region" description="Helical" evidence="7">
    <location>
        <begin position="116"/>
        <end position="137"/>
    </location>
</feature>
<evidence type="ECO:0000313" key="9">
    <source>
        <dbReference type="EMBL" id="GAA4918195.1"/>
    </source>
</evidence>
<feature type="transmembrane region" description="Helical" evidence="7">
    <location>
        <begin position="149"/>
        <end position="167"/>
    </location>
</feature>
<dbReference type="PRINTS" id="PR01036">
    <property type="entry name" value="TCRTETB"/>
</dbReference>
<dbReference type="InterPro" id="IPR004638">
    <property type="entry name" value="EmrB-like"/>
</dbReference>
<feature type="domain" description="Major facilitator superfamily (MFS) profile" evidence="8">
    <location>
        <begin position="26"/>
        <end position="506"/>
    </location>
</feature>
<keyword evidence="6 7" id="KW-0472">Membrane</keyword>
<evidence type="ECO:0000256" key="1">
    <source>
        <dbReference type="ARBA" id="ARBA00004651"/>
    </source>
</evidence>
<dbReference type="PANTHER" id="PTHR23501">
    <property type="entry name" value="MAJOR FACILITATOR SUPERFAMILY"/>
    <property type="match status" value="1"/>
</dbReference>
<feature type="transmembrane region" description="Helical" evidence="7">
    <location>
        <begin position="372"/>
        <end position="395"/>
    </location>
</feature>
<name>A0ABP9FUR2_9MICC</name>
<dbReference type="Gene3D" id="1.20.1720.10">
    <property type="entry name" value="Multidrug resistance protein D"/>
    <property type="match status" value="1"/>
</dbReference>
<dbReference type="Proteomes" id="UP001500368">
    <property type="component" value="Unassembled WGS sequence"/>
</dbReference>
<comment type="subcellular location">
    <subcellularLocation>
        <location evidence="1">Cell membrane</location>
        <topology evidence="1">Multi-pass membrane protein</topology>
    </subcellularLocation>
</comment>
<dbReference type="Gene3D" id="1.20.1250.20">
    <property type="entry name" value="MFS general substrate transporter like domains"/>
    <property type="match status" value="1"/>
</dbReference>
<feature type="transmembrane region" description="Helical" evidence="7">
    <location>
        <begin position="60"/>
        <end position="79"/>
    </location>
</feature>
<dbReference type="InterPro" id="IPR020846">
    <property type="entry name" value="MFS_dom"/>
</dbReference>
<comment type="caution">
    <text evidence="9">The sequence shown here is derived from an EMBL/GenBank/DDBJ whole genome shotgun (WGS) entry which is preliminary data.</text>
</comment>
<accession>A0ABP9FUR2</accession>
<feature type="transmembrane region" description="Helical" evidence="7">
    <location>
        <begin position="479"/>
        <end position="501"/>
    </location>
</feature>